<dbReference type="GO" id="GO:0032040">
    <property type="term" value="C:small-subunit processome"/>
    <property type="evidence" value="ECO:0007669"/>
    <property type="project" value="TreeGrafter"/>
</dbReference>
<evidence type="ECO:0000259" key="2">
    <source>
        <dbReference type="Pfam" id="PF07539"/>
    </source>
</evidence>
<dbReference type="InterPro" id="IPR016024">
    <property type="entry name" value="ARM-type_fold"/>
</dbReference>
<feature type="domain" description="U3 small nucleolar RNA-associated protein 20" evidence="3">
    <location>
        <begin position="1081"/>
        <end position="1299"/>
    </location>
</feature>
<evidence type="ECO:0000256" key="1">
    <source>
        <dbReference type="SAM" id="MobiDB-lite"/>
    </source>
</evidence>
<reference evidence="4" key="1">
    <citation type="submission" date="2019-12" db="EMBL/GenBank/DDBJ databases">
        <title>Genome sequencing and annotation of Brassica cretica.</title>
        <authorList>
            <person name="Studholme D.J."/>
            <person name="Sarris P.F."/>
        </authorList>
    </citation>
    <scope>NUCLEOTIDE SEQUENCE</scope>
    <source>
        <strain evidence="4">PFS-102/07</strain>
        <tissue evidence="4">Leaf</tissue>
    </source>
</reference>
<sequence length="1549" mass="174325">MITESSGEVIPLLLSLCKKQQTSHDKVDIVYGSFESIQEFLEDKIKKIQTKIENTGLAQIDEAELAAVWGAVNCFPYFKVDSSLLIRFKNTLKQQLAASAVSGSSAQELILIHSDVEEALSLAKCYKSCVQVLSPVADYLDFVYRPLLAADGISKPCPELQANNAEDAFDIFSENLRHPNKDVLQILKTVGESRPTLRSKKDLDAVRHLADARIHDAYVPLVFNGMIGLFHTNNESTEIWEPASKCLADLMMKHTSALWNGFVHYLGQCQLKIEALHIHSGNGNYSVSQKHTGLMESFNAFINPPFNGTPTADFMGYNSENPLCVGLYNSEACKGEEWKGLLKQSLALLKLMKNPRSSLRKFSLTFFGNCFTRFLDDNDAEIQMSVLEFLVLSNDYLLPHRHRLENLIKPKKLREELTTWNFSKDIEEAHRSHFVSLVIRILMPKVRSLKNSASAEAVLGVISQLDVNELSLFFALLMKPLNIISDEAADLFWSSGESSLDYFQKSKFSKYINVDALSTLSWKMKSGFLHVIQHILKVFDVFHVRPFLDFLMGCVVRLLVNNAPTIDEESNNIDREIVSTNHDQAGSAPKQFRELRSLCLKIIALALKKYEDCELGSEFWDLFFSAVNPLIKSFKQEGSSSEKPSSLFTCFLSMSKSSNLVAFLCREESLVPDIFSIPTVTTASEAIKSSALSFIKNLLSLEKDMEDDDHKNKGFLNPYIDALVDNLHSLFRGDILRRKSFKYHGEREIKIIKLLSKHIRDESHVMKYLNILLSFLDKRVKCSDIHSEALLAIQDITSLLGGDSTNKIIDTVSPLLVDAEHDVRLCICNLFESLAKIDSSLDRVKKLRLRDCSCNLLCTFIEFSASLLCQEASAHSDIGKEVSKSVASWTGDRVLWIMNKFILKHIGDAVNNGISSGKGQILLIRKMVMSLPDSGNLAAFRPLCSENDDLDFFKNVFNIQAHRRAKAINNFAKEIKDSSLPEKEKVKIVKVELKRVKIVKMKMVRDACEEALASLSAHMSWNLYYALLNRCFQEMKRLLNLVCLILDKFHFAKGGEAHEEIRGCLEKTLYPKITKLFDSESDGVNFNAYVAAVKVLKLLPKEIMDSNIDSLVNKLSNFLRDPMESTREGARKALAACLKELGLENYLQLVVKKLVSLLTKGSEVHVLGYTVNHILSKCLPSPTGWKLDHCLEDLLDVVKADILGDVDEQKEDKKDSIRRRKKKKETIKHKSLDSLRLIAENVTCRSHALTLLSPVTKQLQGPMTSKLKSALKDMLKHIAIGLEGNPSVDQGDLFCFIYHRVDNNKSGLRGQKSSQPSKKKTKSRRIQDTSGAKSCPYLITVFALDLLHNRLNRIQPNNTNEELVSKLDPFVKLLVGCLSSVYEEDVVSSSTKCFTALLRLQLPSFKSEAREVKTKVLAIAQSAVSSSSTLVQSCLKLLTALVSNDNFKLSSEELKMLIQFRMFSDLESDSSVASLSLLKAIVRKKLKVSKIYDVVDQVSRLMITHQDKSIRNKCGDILVEFLVNYASSEKRLEGHFNFLQKNLRCSKAL</sequence>
<comment type="caution">
    <text evidence="4">The sequence shown here is derived from an EMBL/GenBank/DDBJ whole genome shotgun (WGS) entry which is preliminary data.</text>
</comment>
<dbReference type="PANTHER" id="PTHR17695">
    <property type="entry name" value="SMALL SUBUNIT PROCESSOME COMPONENT 20 HOMOLOG"/>
    <property type="match status" value="1"/>
</dbReference>
<dbReference type="Gene3D" id="1.25.10.10">
    <property type="entry name" value="Leucine-rich Repeat Variant"/>
    <property type="match status" value="1"/>
</dbReference>
<dbReference type="InterPro" id="IPR011989">
    <property type="entry name" value="ARM-like"/>
</dbReference>
<accession>A0A8S9GRF7</accession>
<protein>
    <submittedName>
        <fullName evidence="4">Uncharacterized protein</fullName>
    </submittedName>
</protein>
<dbReference type="InterPro" id="IPR052575">
    <property type="entry name" value="SSU_processome_comp_20"/>
</dbReference>
<feature type="region of interest" description="Disordered" evidence="1">
    <location>
        <begin position="1307"/>
        <end position="1329"/>
    </location>
</feature>
<name>A0A8S9GRF7_BRACR</name>
<dbReference type="Pfam" id="PF20416">
    <property type="entry name" value="UTP20"/>
    <property type="match status" value="1"/>
</dbReference>
<proteinExistence type="predicted"/>
<evidence type="ECO:0000313" key="4">
    <source>
        <dbReference type="EMBL" id="KAF2546817.1"/>
    </source>
</evidence>
<dbReference type="Pfam" id="PF07539">
    <property type="entry name" value="UTP20_N"/>
    <property type="match status" value="1"/>
</dbReference>
<dbReference type="GO" id="GO:0030686">
    <property type="term" value="C:90S preribosome"/>
    <property type="evidence" value="ECO:0007669"/>
    <property type="project" value="TreeGrafter"/>
</dbReference>
<evidence type="ECO:0000259" key="3">
    <source>
        <dbReference type="Pfam" id="PF20416"/>
    </source>
</evidence>
<dbReference type="SUPFAM" id="SSF48371">
    <property type="entry name" value="ARM repeat"/>
    <property type="match status" value="2"/>
</dbReference>
<feature type="domain" description="U3 small nucleolar RNA-associated protein 20 N-terminal" evidence="2">
    <location>
        <begin position="342"/>
        <end position="847"/>
    </location>
</feature>
<gene>
    <name evidence="4" type="ORF">F2Q70_00020638</name>
</gene>
<dbReference type="PANTHER" id="PTHR17695:SF11">
    <property type="entry name" value="SMALL SUBUNIT PROCESSOME COMPONENT 20 HOMOLOG"/>
    <property type="match status" value="1"/>
</dbReference>
<dbReference type="InterPro" id="IPR011430">
    <property type="entry name" value="UTP20_N"/>
</dbReference>
<organism evidence="4">
    <name type="scientific">Brassica cretica</name>
    <name type="common">Mustard</name>
    <dbReference type="NCBI Taxonomy" id="69181"/>
    <lineage>
        <taxon>Eukaryota</taxon>
        <taxon>Viridiplantae</taxon>
        <taxon>Streptophyta</taxon>
        <taxon>Embryophyta</taxon>
        <taxon>Tracheophyta</taxon>
        <taxon>Spermatophyta</taxon>
        <taxon>Magnoliopsida</taxon>
        <taxon>eudicotyledons</taxon>
        <taxon>Gunneridae</taxon>
        <taxon>Pentapetalae</taxon>
        <taxon>rosids</taxon>
        <taxon>malvids</taxon>
        <taxon>Brassicales</taxon>
        <taxon>Brassicaceae</taxon>
        <taxon>Brassiceae</taxon>
        <taxon>Brassica</taxon>
    </lineage>
</organism>
<dbReference type="EMBL" id="QGKY02001925">
    <property type="protein sequence ID" value="KAF2546817.1"/>
    <property type="molecule type" value="Genomic_DNA"/>
</dbReference>
<dbReference type="InterPro" id="IPR046523">
    <property type="entry name" value="UTP20_dom"/>
</dbReference>